<organism evidence="1 2">
    <name type="scientific">Aspergillus chevalieri</name>
    <name type="common">Eurotium chevalieri</name>
    <dbReference type="NCBI Taxonomy" id="182096"/>
    <lineage>
        <taxon>Eukaryota</taxon>
        <taxon>Fungi</taxon>
        <taxon>Dikarya</taxon>
        <taxon>Ascomycota</taxon>
        <taxon>Pezizomycotina</taxon>
        <taxon>Eurotiomycetes</taxon>
        <taxon>Eurotiomycetidae</taxon>
        <taxon>Eurotiales</taxon>
        <taxon>Aspergillaceae</taxon>
        <taxon>Aspergillus</taxon>
        <taxon>Aspergillus subgen. Aspergillus</taxon>
    </lineage>
</organism>
<reference evidence="1" key="2">
    <citation type="submission" date="2021-02" db="EMBL/GenBank/DDBJ databases">
        <title>Aspergillus chevalieri M1 genome sequence.</title>
        <authorList>
            <person name="Kadooka C."/>
            <person name="Mori K."/>
            <person name="Futagami T."/>
        </authorList>
    </citation>
    <scope>NUCLEOTIDE SEQUENCE</scope>
    <source>
        <strain evidence="1">M1</strain>
    </source>
</reference>
<dbReference type="EMBL" id="AP024418">
    <property type="protein sequence ID" value="BCR87187.1"/>
    <property type="molecule type" value="Genomic_DNA"/>
</dbReference>
<sequence>MPPIHNIMPIPGRIHIPILIPIPYWNNMPLPPPRPSAMALQISRTMLNPTPRPAVRYGIPPRPEIVPLIRLARCPGECRGVHVSRLLLSRSGCVGVGAGRVYIVPPCPSTIPFPRRTLFDWCREFDLSLLAVPTLVLVLGAADPSNENIRPSVPEDIEEAPAVRPV</sequence>
<evidence type="ECO:0000313" key="2">
    <source>
        <dbReference type="Proteomes" id="UP000637239"/>
    </source>
</evidence>
<dbReference type="AlphaFoldDB" id="A0A7R7VMG7"/>
<dbReference type="KEGG" id="ache:ACHE_31174S"/>
<proteinExistence type="predicted"/>
<gene>
    <name evidence="1" type="ORF">ACHE_31174S</name>
</gene>
<name>A0A7R7VMG7_ASPCH</name>
<reference evidence="1" key="1">
    <citation type="submission" date="2021-01" db="EMBL/GenBank/DDBJ databases">
        <authorList>
            <consortium name="Aspergillus chevalieri M1 genome sequencing consortium"/>
            <person name="Kazuki M."/>
            <person name="Futagami T."/>
        </authorList>
    </citation>
    <scope>NUCLEOTIDE SEQUENCE</scope>
    <source>
        <strain evidence="1">M1</strain>
    </source>
</reference>
<dbReference type="GeneID" id="66981546"/>
<dbReference type="Proteomes" id="UP000637239">
    <property type="component" value="Chromosome 3"/>
</dbReference>
<keyword evidence="2" id="KW-1185">Reference proteome</keyword>
<evidence type="ECO:0000313" key="1">
    <source>
        <dbReference type="EMBL" id="BCR87187.1"/>
    </source>
</evidence>
<accession>A0A7R7VMG7</accession>
<protein>
    <submittedName>
        <fullName evidence="1">Uncharacterized protein</fullName>
    </submittedName>
</protein>
<dbReference type="RefSeq" id="XP_043135709.1">
    <property type="nucleotide sequence ID" value="XM_043277874.1"/>
</dbReference>